<gene>
    <name evidence="3" type="primary">prr36a</name>
</gene>
<feature type="compositionally biased region" description="Low complexity" evidence="1">
    <location>
        <begin position="927"/>
        <end position="939"/>
    </location>
</feature>
<feature type="compositionally biased region" description="Acidic residues" evidence="1">
    <location>
        <begin position="697"/>
        <end position="709"/>
    </location>
</feature>
<evidence type="ECO:0000256" key="1">
    <source>
        <dbReference type="SAM" id="MobiDB-lite"/>
    </source>
</evidence>
<organism evidence="2 3">
    <name type="scientific">Notothenia coriiceps</name>
    <name type="common">black rockcod</name>
    <dbReference type="NCBI Taxonomy" id="8208"/>
    <lineage>
        <taxon>Eukaryota</taxon>
        <taxon>Metazoa</taxon>
        <taxon>Chordata</taxon>
        <taxon>Craniata</taxon>
        <taxon>Vertebrata</taxon>
        <taxon>Euteleostomi</taxon>
        <taxon>Actinopterygii</taxon>
        <taxon>Neopterygii</taxon>
        <taxon>Teleostei</taxon>
        <taxon>Neoteleostei</taxon>
        <taxon>Acanthomorphata</taxon>
        <taxon>Eupercaria</taxon>
        <taxon>Perciformes</taxon>
        <taxon>Notothenioidei</taxon>
        <taxon>Nototheniidae</taxon>
        <taxon>Notothenia</taxon>
    </lineage>
</organism>
<dbReference type="OrthoDB" id="8951351at2759"/>
<feature type="compositionally biased region" description="Polar residues" evidence="1">
    <location>
        <begin position="269"/>
        <end position="281"/>
    </location>
</feature>
<feature type="compositionally biased region" description="Pro residues" evidence="1">
    <location>
        <begin position="744"/>
        <end position="753"/>
    </location>
</feature>
<feature type="compositionally biased region" description="Polar residues" evidence="1">
    <location>
        <begin position="1095"/>
        <end position="1105"/>
    </location>
</feature>
<sequence>MKPDGDTMETMETTEPTEDAAVAEPSSLQDNTTEEAPSQPEEAAIDEAPETIPKGNGKPVATDSKVKPKGVSTKTQPAAKSAGPSGSRPGTSSHRTLIDVKSSANVSAAAAKKTATIKQTASAAGGVPKRPVGAAASSTVKTLSRVPDKKPVGTARSTSAAASTATNGTKPTTVNGIPKKRPVAETGARPKTTAPASRAAASTASKPSTSTTSKAVGATTKPVASAVSKTTRPTTAPSTSRPASTTSRPTTAALKPSTTAAARTAASRVNTAPPTGRTTAAQPPRTVAAKKDVSRPTSATVANKPLAATTAADAKKNPRPTAPVNLNTASKCSTTTKAADPKVSQTKAPAKSTPTKKPVTSVLSLAQNKQSFGRSPPASPANRPANSSTPQAKRRTKPTQAVLPFTATKKAGVSGILKAAAGAQRAAGGAGAAVETPPVLSQSTTQDVVPQETAVRQEAASSPPRTPFNPPLPQTPTLLMENESSALSPTTQEQTPAPAEPALPPVACPPDYTEEPGYQTPSTSKALPAAAAAANSLSLKVPPTNLNEEEDEEEEEEREGSQLVSVSEMSGTTQPTEESRPGSAGPVGGSAWKAGGALFSELDSEEVSGSQQGASELSAPGVLEGTESMDDLGDGSLKGAIDMEGASAGSPDFEKVPDIPANDFDEDDDFDDDRVCDMDVGSERADEPQRLRHDNDANDEEEEDEDVEMASEGVTESGLESYGNADEDDFAEDERLDNLNRVAEPPPPRPQVPSAPAAQWEQPNPFVDPWHADPETPTQASAWLELGSAPLVPENQEAPNQSSVKDEPQDLAPMQTLAPVLLSAPPMSLSSTLSSETSTPEELCDYNRDGKAEDVHAPALSPQPELDHEEAEMLPADEVLGGPPTSPTNNPSPTSVTEDEANNTEGEAQLDDSLETTLPAEEVLGGPATSPTSNPSSTSVTEDEASDTEGEAQLDDSLETTMVSQHITFNSQSPSQRCLSTVEEGEEADTEEARAGEDTTPPSATSLASYGFDTMTTASNAQSTGESCARSPGIFSLEELSEEAKEPCLIPQPHTPPCFAEHQYIDCGKQESDSAEPAEKTSRGVPGPEEAPDPSSAQSTLQQAEENPEDVQPPYYSAICERTENSFAALQGEENQA</sequence>
<dbReference type="PANTHER" id="PTHR22427:SF8">
    <property type="entry name" value="PROLINE-RICH PROTEIN 36"/>
    <property type="match status" value="1"/>
</dbReference>
<feature type="compositionally biased region" description="Basic and acidic residues" evidence="1">
    <location>
        <begin position="845"/>
        <end position="856"/>
    </location>
</feature>
<feature type="compositionally biased region" description="Acidic residues" evidence="1">
    <location>
        <begin position="663"/>
        <end position="672"/>
    </location>
</feature>
<reference evidence="3" key="1">
    <citation type="submission" date="2025-08" db="UniProtKB">
        <authorList>
            <consortium name="RefSeq"/>
        </authorList>
    </citation>
    <scope>IDENTIFICATION</scope>
    <source>
        <tissue evidence="3">Muscle</tissue>
    </source>
</reference>
<feature type="region of interest" description="Disordered" evidence="1">
    <location>
        <begin position="420"/>
        <end position="1118"/>
    </location>
</feature>
<feature type="compositionally biased region" description="Basic and acidic residues" evidence="1">
    <location>
        <begin position="673"/>
        <end position="696"/>
    </location>
</feature>
<evidence type="ECO:0000313" key="2">
    <source>
        <dbReference type="Proteomes" id="UP000504611"/>
    </source>
</evidence>
<feature type="compositionally biased region" description="Polar residues" evidence="1">
    <location>
        <begin position="562"/>
        <end position="576"/>
    </location>
</feature>
<feature type="compositionally biased region" description="Low complexity" evidence="1">
    <location>
        <begin position="328"/>
        <end position="338"/>
    </location>
</feature>
<feature type="compositionally biased region" description="Low complexity" evidence="1">
    <location>
        <begin position="230"/>
        <end position="268"/>
    </location>
</feature>
<feature type="compositionally biased region" description="Acidic residues" evidence="1">
    <location>
        <begin position="725"/>
        <end position="735"/>
    </location>
</feature>
<feature type="compositionally biased region" description="Polar residues" evidence="1">
    <location>
        <begin position="482"/>
        <end position="495"/>
    </location>
</feature>
<feature type="compositionally biased region" description="Low complexity" evidence="1">
    <location>
        <begin position="821"/>
        <end position="841"/>
    </location>
</feature>
<accession>A0A6I9N2M0</accession>
<feature type="compositionally biased region" description="Acidic residues" evidence="1">
    <location>
        <begin position="547"/>
        <end position="558"/>
    </location>
</feature>
<feature type="compositionally biased region" description="Acidic residues" evidence="1">
    <location>
        <begin position="897"/>
        <end position="914"/>
    </location>
</feature>
<dbReference type="KEGG" id="ncc:104944677"/>
<dbReference type="RefSeq" id="XP_010768546.1">
    <property type="nucleotide sequence ID" value="XM_010770244.1"/>
</dbReference>
<name>A0A6I9N2M0_9TELE</name>
<dbReference type="PANTHER" id="PTHR22427">
    <property type="entry name" value="GH15728P"/>
    <property type="match status" value="1"/>
</dbReference>
<dbReference type="Proteomes" id="UP000504611">
    <property type="component" value="Unplaced"/>
</dbReference>
<feature type="compositionally biased region" description="Low complexity" evidence="1">
    <location>
        <begin position="346"/>
        <end position="362"/>
    </location>
</feature>
<dbReference type="CTD" id="560699"/>
<evidence type="ECO:0000313" key="3">
    <source>
        <dbReference type="RefSeq" id="XP_010768546.1"/>
    </source>
</evidence>
<feature type="compositionally biased region" description="Polar residues" evidence="1">
    <location>
        <begin position="26"/>
        <end position="36"/>
    </location>
</feature>
<feature type="compositionally biased region" description="Low complexity" evidence="1">
    <location>
        <begin position="154"/>
        <end position="166"/>
    </location>
</feature>
<feature type="region of interest" description="Disordered" evidence="1">
    <location>
        <begin position="1"/>
        <end position="100"/>
    </location>
</feature>
<protein>
    <submittedName>
        <fullName evidence="3">Mucin-5AC</fullName>
    </submittedName>
</protein>
<feature type="compositionally biased region" description="Polar residues" evidence="1">
    <location>
        <begin position="439"/>
        <end position="448"/>
    </location>
</feature>
<feature type="region of interest" description="Disordered" evidence="1">
    <location>
        <begin position="119"/>
        <end position="406"/>
    </location>
</feature>
<keyword evidence="2" id="KW-1185">Reference proteome</keyword>
<feature type="compositionally biased region" description="Polar residues" evidence="1">
    <location>
        <begin position="1001"/>
        <end position="1026"/>
    </location>
</feature>
<feature type="compositionally biased region" description="Pro residues" evidence="1">
    <location>
        <begin position="464"/>
        <end position="474"/>
    </location>
</feature>
<proteinExistence type="predicted"/>
<feature type="compositionally biased region" description="Basic and acidic residues" evidence="1">
    <location>
        <begin position="1068"/>
        <end position="1082"/>
    </location>
</feature>
<feature type="compositionally biased region" description="Low complexity" evidence="1">
    <location>
        <begin position="520"/>
        <end position="540"/>
    </location>
</feature>
<feature type="compositionally biased region" description="Low complexity" evidence="1">
    <location>
        <begin position="189"/>
        <end position="215"/>
    </location>
</feature>
<dbReference type="AlphaFoldDB" id="A0A6I9N2M0"/>
<feature type="compositionally biased region" description="Polar residues" evidence="1">
    <location>
        <begin position="363"/>
        <end position="373"/>
    </location>
</feature>
<feature type="compositionally biased region" description="Pro residues" evidence="1">
    <location>
        <begin position="498"/>
        <end position="508"/>
    </location>
</feature>
<feature type="compositionally biased region" description="Acidic residues" evidence="1">
    <location>
        <begin position="941"/>
        <end position="958"/>
    </location>
</feature>
<feature type="compositionally biased region" description="Low complexity" evidence="1">
    <location>
        <begin position="374"/>
        <end position="388"/>
    </location>
</feature>
<feature type="compositionally biased region" description="Polar residues" evidence="1">
    <location>
        <begin position="959"/>
        <end position="979"/>
    </location>
</feature>